<keyword evidence="2" id="KW-1133">Transmembrane helix</keyword>
<evidence type="ECO:0008006" key="5">
    <source>
        <dbReference type="Google" id="ProtNLM"/>
    </source>
</evidence>
<evidence type="ECO:0000313" key="3">
    <source>
        <dbReference type="EMBL" id="MEX3594882.1"/>
    </source>
</evidence>
<accession>A0ABV3V4V4</accession>
<dbReference type="RefSeq" id="WP_216823136.1">
    <property type="nucleotide sequence ID" value="NZ_JAYWLT010000004.1"/>
</dbReference>
<evidence type="ECO:0000256" key="2">
    <source>
        <dbReference type="SAM" id="Phobius"/>
    </source>
</evidence>
<dbReference type="EMBL" id="JAYWLU010000008">
    <property type="protein sequence ID" value="MEX3594882.1"/>
    <property type="molecule type" value="Genomic_DNA"/>
</dbReference>
<feature type="transmembrane region" description="Helical" evidence="2">
    <location>
        <begin position="85"/>
        <end position="107"/>
    </location>
</feature>
<protein>
    <recommendedName>
        <fullName evidence="5">Permease</fullName>
    </recommendedName>
</protein>
<feature type="compositionally biased region" description="Basic and acidic residues" evidence="1">
    <location>
        <begin position="175"/>
        <end position="187"/>
    </location>
</feature>
<keyword evidence="2" id="KW-0812">Transmembrane</keyword>
<gene>
    <name evidence="3" type="ORF">VVR66_09170</name>
</gene>
<keyword evidence="4" id="KW-1185">Reference proteome</keyword>
<comment type="caution">
    <text evidence="3">The sequence shown here is derived from an EMBL/GenBank/DDBJ whole genome shotgun (WGS) entry which is preliminary data.</text>
</comment>
<reference evidence="3 4" key="1">
    <citation type="journal article" date="2024" name="Fungal Genet. Biol.">
        <title>The porcine skin microbiome exhibits broad fungal antagonism.</title>
        <authorList>
            <person name="De La Cruz K.F."/>
            <person name="Townsend E.C."/>
            <person name="Alex Cheong J.Z."/>
            <person name="Salamzade R."/>
            <person name="Liu A."/>
            <person name="Sandstrom S."/>
            <person name="Davila E."/>
            <person name="Huang L."/>
            <person name="Xu K.H."/>
            <person name="Wu S.Y."/>
            <person name="Meudt J.J."/>
            <person name="Shanmuganayagam D."/>
            <person name="Gibson A.L.F."/>
            <person name="Kalan L.R."/>
        </authorList>
    </citation>
    <scope>NUCLEOTIDE SEQUENCE [LARGE SCALE GENOMIC DNA]</scope>
    <source>
        <strain evidence="3 4">LK2625</strain>
    </source>
</reference>
<evidence type="ECO:0000313" key="4">
    <source>
        <dbReference type="Proteomes" id="UP001558481"/>
    </source>
</evidence>
<feature type="region of interest" description="Disordered" evidence="1">
    <location>
        <begin position="163"/>
        <end position="202"/>
    </location>
</feature>
<organism evidence="3 4">
    <name type="scientific">Kocuria carniphila</name>
    <dbReference type="NCBI Taxonomy" id="262208"/>
    <lineage>
        <taxon>Bacteria</taxon>
        <taxon>Bacillati</taxon>
        <taxon>Actinomycetota</taxon>
        <taxon>Actinomycetes</taxon>
        <taxon>Micrococcales</taxon>
        <taxon>Micrococcaceae</taxon>
        <taxon>Kocuria</taxon>
    </lineage>
</organism>
<feature type="transmembrane region" description="Helical" evidence="2">
    <location>
        <begin position="21"/>
        <end position="39"/>
    </location>
</feature>
<feature type="transmembrane region" description="Helical" evidence="2">
    <location>
        <begin position="127"/>
        <end position="154"/>
    </location>
</feature>
<keyword evidence="2" id="KW-0472">Membrane</keyword>
<feature type="transmembrane region" description="Helical" evidence="2">
    <location>
        <begin position="51"/>
        <end position="73"/>
    </location>
</feature>
<evidence type="ECO:0000256" key="1">
    <source>
        <dbReference type="SAM" id="MobiDB-lite"/>
    </source>
</evidence>
<proteinExistence type="predicted"/>
<feature type="compositionally biased region" description="Low complexity" evidence="1">
    <location>
        <begin position="192"/>
        <end position="202"/>
    </location>
</feature>
<dbReference type="Proteomes" id="UP001558481">
    <property type="component" value="Unassembled WGS sequence"/>
</dbReference>
<sequence length="202" mass="21700">MSTYEMHPRELHRSGSAWRRALPGMMSTVAMVLVIWVVFGRILVDALGSLVWVYAFALGLPLMVLHTVAAVLFSKDAKFYPSQAVTQRAGLTAIGSWIVTALFGFFLPDSTPDGPESVFTALTGPDMLGISYGFANTFGVISMAMAVALVLLALTDLRNTRRAMSGEPLSEDELLDRMEAQHARGESGQEGGAAASSESNLQ</sequence>
<name>A0ABV3V4V4_9MICC</name>